<feature type="region of interest" description="Disordered" evidence="9">
    <location>
        <begin position="1008"/>
        <end position="1069"/>
    </location>
</feature>
<comment type="subcellular location">
    <subcellularLocation>
        <location evidence="1 7 8">Nucleus</location>
    </subcellularLocation>
</comment>
<dbReference type="InterPro" id="IPR017970">
    <property type="entry name" value="Homeobox_CS"/>
</dbReference>
<feature type="compositionally biased region" description="Low complexity" evidence="9">
    <location>
        <begin position="503"/>
        <end position="522"/>
    </location>
</feature>
<feature type="compositionally biased region" description="Polar residues" evidence="9">
    <location>
        <begin position="423"/>
        <end position="441"/>
    </location>
</feature>
<feature type="region of interest" description="Disordered" evidence="9">
    <location>
        <begin position="226"/>
        <end position="261"/>
    </location>
</feature>
<feature type="compositionally biased region" description="Basic and acidic residues" evidence="9">
    <location>
        <begin position="99"/>
        <end position="111"/>
    </location>
</feature>
<dbReference type="CDD" id="cd00086">
    <property type="entry name" value="homeodomain"/>
    <property type="match status" value="1"/>
</dbReference>
<feature type="compositionally biased region" description="Pro residues" evidence="9">
    <location>
        <begin position="447"/>
        <end position="460"/>
    </location>
</feature>
<reference evidence="12" key="2">
    <citation type="submission" date="2023-11" db="UniProtKB">
        <authorList>
            <consortium name="WormBaseParasite"/>
        </authorList>
    </citation>
    <scope>IDENTIFICATION</scope>
</reference>
<dbReference type="PRINTS" id="PR00024">
    <property type="entry name" value="HOMEOBOX"/>
</dbReference>
<evidence type="ECO:0000256" key="2">
    <source>
        <dbReference type="ARBA" id="ARBA00022473"/>
    </source>
</evidence>
<dbReference type="GO" id="GO:0048598">
    <property type="term" value="P:embryonic morphogenesis"/>
    <property type="evidence" value="ECO:0007669"/>
    <property type="project" value="TreeGrafter"/>
</dbReference>
<feature type="compositionally biased region" description="Acidic residues" evidence="9">
    <location>
        <begin position="83"/>
        <end position="98"/>
    </location>
</feature>
<dbReference type="GO" id="GO:0005634">
    <property type="term" value="C:nucleus"/>
    <property type="evidence" value="ECO:0007669"/>
    <property type="project" value="UniProtKB-SubCell"/>
</dbReference>
<feature type="compositionally biased region" description="Low complexity" evidence="9">
    <location>
        <begin position="466"/>
        <end position="476"/>
    </location>
</feature>
<dbReference type="WBParaSite" id="TREG1_81070.1">
    <property type="protein sequence ID" value="TREG1_81070.1"/>
    <property type="gene ID" value="TREG1_81070"/>
</dbReference>
<reference evidence="11" key="1">
    <citation type="submission" date="2022-06" db="EMBL/GenBank/DDBJ databases">
        <authorList>
            <person name="Berger JAMES D."/>
            <person name="Berger JAMES D."/>
        </authorList>
    </citation>
    <scope>NUCLEOTIDE SEQUENCE [LARGE SCALE GENOMIC DNA]</scope>
</reference>
<dbReference type="GO" id="GO:0000981">
    <property type="term" value="F:DNA-binding transcription factor activity, RNA polymerase II-specific"/>
    <property type="evidence" value="ECO:0007669"/>
    <property type="project" value="InterPro"/>
</dbReference>
<dbReference type="Proteomes" id="UP000050795">
    <property type="component" value="Unassembled WGS sequence"/>
</dbReference>
<keyword evidence="4 7" id="KW-0371">Homeobox</keyword>
<feature type="domain" description="Homeobox" evidence="10">
    <location>
        <begin position="306"/>
        <end position="366"/>
    </location>
</feature>
<sequence length="1069" mass="119532">MLNNSMDYESIQDVSRYSPEYLSSWKHEIGKHTTTSITTSTTSTTTNNNNSSIVNTEDNESMMTTKTTGQLHFSIDALLDDDVDVNEDNGDEDEDNDEDVIHDANEDDHSSSIDYYQNDICPPNNHHYAFNSNKDNSELKVIDYNSECDNENILHKEDDDMNKKQIHFKHKPNGNTSTKTDNNVCNEQKHAGKVKKHYDRHKTGESTNAYSTTDISALIYPNKDYNHKSHSIKSHNTTSTTATPNNNNNNNNNSNNELSHNHNSYFKQHEFYNPFHESAYNDYLTFGNGGLGYRPVPPKCTLRKHKPNRRPRTPFTTQQLLALERKFRQKQYLSIAERAEFSNKLTLTETQVKIWFQNRRAKAKRLQEVETGKYQLSPNENLETALIVAMSTANQASQLISNNNKDNILPHDLLTHEIKSCHSDTVSPSSPGTTILPSNPCKTFSFPPIPPPLPPPPPPSLAGVTPSSESPSSAPSCYMCSSRSPNPQCLHRPVKLPTNTNLPSFSNIPTTTNSSSTPSPSTRAYLSPNLSHDYPSHYNNNNKIYMNYEEQNLVNTSKIKSSSSSLLSLKRLSSESYQGQPLHYPMDSQNTTHIDVNCMTTLSNPVSSMVSFINSTGNTNNNSSSTETITDITNTTTNNNKNKNMNGVTHKTTRHTISYFSNGQRVDNDDYECGVMNKNEINNSINSNPELSHINSNNTNIDMKYDSITNFHSLLNNLHCNSEGKDNLKTIETLIDPLSWLYAASHYYHQQYNNQNKQIGNNSSSDELNSNISNIDNSQQLSETVMNTDRPNVDTILDYISRIQNPSHLLPMSPSPSTSTVSSSSIISSLSSVLNSSTSSVNTEKLTQDLFNILDYCTNNSTSQHHSMPTLPTNLSQLHNSSSILPNLNDFNSIFLKQLSDNLFNQTMNLSNSILNSSYFSKLIPSSFQLPTFMMNTTLGGNINSVPQSLMNLSTSPSTSSPSTYDSKVFNTPTDCISNTLSSSSSSSIELTNSVNEIQISPVEQRFDDNHHHHHHNNKSNDNSNNATHRTNYNFSLMNSNHNSFNTDTLTSSRNSETTGVTDNLLASV</sequence>
<evidence type="ECO:0000256" key="9">
    <source>
        <dbReference type="SAM" id="MobiDB-lite"/>
    </source>
</evidence>
<protein>
    <recommendedName>
        <fullName evidence="10">Homeobox domain-containing protein</fullName>
    </recommendedName>
</protein>
<evidence type="ECO:0000259" key="10">
    <source>
        <dbReference type="PROSITE" id="PS50071"/>
    </source>
</evidence>
<evidence type="ECO:0000256" key="4">
    <source>
        <dbReference type="ARBA" id="ARBA00023155"/>
    </source>
</evidence>
<evidence type="ECO:0000256" key="3">
    <source>
        <dbReference type="ARBA" id="ARBA00023125"/>
    </source>
</evidence>
<feature type="region of interest" description="Disordered" evidence="9">
    <location>
        <begin position="491"/>
        <end position="523"/>
    </location>
</feature>
<dbReference type="InterPro" id="IPR050674">
    <property type="entry name" value="Msh_Homeobox_Regulators"/>
</dbReference>
<accession>A0AA85KES2</accession>
<name>A0AA85KES2_TRIRE</name>
<dbReference type="AlphaFoldDB" id="A0AA85KES2"/>
<evidence type="ECO:0000256" key="7">
    <source>
        <dbReference type="PROSITE-ProRule" id="PRU00108"/>
    </source>
</evidence>
<dbReference type="Pfam" id="PF00046">
    <property type="entry name" value="Homeodomain"/>
    <property type="match status" value="1"/>
</dbReference>
<feature type="DNA-binding region" description="Homeobox" evidence="7">
    <location>
        <begin position="308"/>
        <end position="367"/>
    </location>
</feature>
<dbReference type="InterPro" id="IPR020479">
    <property type="entry name" value="HD_metazoa"/>
</dbReference>
<comment type="similarity">
    <text evidence="6">Belongs to the Msh homeobox family.</text>
</comment>
<dbReference type="SMART" id="SM00389">
    <property type="entry name" value="HOX"/>
    <property type="match status" value="1"/>
</dbReference>
<dbReference type="InterPro" id="IPR009057">
    <property type="entry name" value="Homeodomain-like_sf"/>
</dbReference>
<evidence type="ECO:0000313" key="11">
    <source>
        <dbReference type="Proteomes" id="UP000050795"/>
    </source>
</evidence>
<dbReference type="PANTHER" id="PTHR24338:SF0">
    <property type="entry name" value="MUSCLE SEGMENTATION HOMEOBOX"/>
    <property type="match status" value="1"/>
</dbReference>
<feature type="compositionally biased region" description="Low complexity" evidence="9">
    <location>
        <begin position="234"/>
        <end position="261"/>
    </location>
</feature>
<evidence type="ECO:0000256" key="1">
    <source>
        <dbReference type="ARBA" id="ARBA00004123"/>
    </source>
</evidence>
<dbReference type="InterPro" id="IPR001356">
    <property type="entry name" value="HD"/>
</dbReference>
<feature type="compositionally biased region" description="Polar residues" evidence="9">
    <location>
        <begin position="1027"/>
        <end position="1069"/>
    </location>
</feature>
<feature type="region of interest" description="Disordered" evidence="9">
    <location>
        <begin position="422"/>
        <end position="441"/>
    </location>
</feature>
<keyword evidence="2" id="KW-0217">Developmental protein</keyword>
<feature type="region of interest" description="Disordered" evidence="9">
    <location>
        <begin position="446"/>
        <end position="479"/>
    </location>
</feature>
<keyword evidence="5 7" id="KW-0539">Nucleus</keyword>
<dbReference type="PROSITE" id="PS50071">
    <property type="entry name" value="HOMEOBOX_2"/>
    <property type="match status" value="1"/>
</dbReference>
<keyword evidence="11" id="KW-1185">Reference proteome</keyword>
<dbReference type="GO" id="GO:0000977">
    <property type="term" value="F:RNA polymerase II transcription regulatory region sequence-specific DNA binding"/>
    <property type="evidence" value="ECO:0007669"/>
    <property type="project" value="TreeGrafter"/>
</dbReference>
<evidence type="ECO:0000313" key="12">
    <source>
        <dbReference type="WBParaSite" id="TREG1_81070.1"/>
    </source>
</evidence>
<proteinExistence type="inferred from homology"/>
<evidence type="ECO:0000256" key="6">
    <source>
        <dbReference type="ARBA" id="ARBA00038425"/>
    </source>
</evidence>
<keyword evidence="3 7" id="KW-0238">DNA-binding</keyword>
<organism evidence="11 12">
    <name type="scientific">Trichobilharzia regenti</name>
    <name type="common">Nasal bird schistosome</name>
    <dbReference type="NCBI Taxonomy" id="157069"/>
    <lineage>
        <taxon>Eukaryota</taxon>
        <taxon>Metazoa</taxon>
        <taxon>Spiralia</taxon>
        <taxon>Lophotrochozoa</taxon>
        <taxon>Platyhelminthes</taxon>
        <taxon>Trematoda</taxon>
        <taxon>Digenea</taxon>
        <taxon>Strigeidida</taxon>
        <taxon>Schistosomatoidea</taxon>
        <taxon>Schistosomatidae</taxon>
        <taxon>Trichobilharzia</taxon>
    </lineage>
</organism>
<evidence type="ECO:0000256" key="8">
    <source>
        <dbReference type="RuleBase" id="RU000682"/>
    </source>
</evidence>
<dbReference type="SUPFAM" id="SSF46689">
    <property type="entry name" value="Homeodomain-like"/>
    <property type="match status" value="1"/>
</dbReference>
<dbReference type="PANTHER" id="PTHR24338">
    <property type="entry name" value="HOMEOBOX PROTEIN MSX"/>
    <property type="match status" value="1"/>
</dbReference>
<dbReference type="PROSITE" id="PS00027">
    <property type="entry name" value="HOMEOBOX_1"/>
    <property type="match status" value="1"/>
</dbReference>
<evidence type="ECO:0000256" key="5">
    <source>
        <dbReference type="ARBA" id="ARBA00023242"/>
    </source>
</evidence>
<feature type="region of interest" description="Disordered" evidence="9">
    <location>
        <begin position="83"/>
        <end position="113"/>
    </location>
</feature>
<dbReference type="Gene3D" id="1.10.10.60">
    <property type="entry name" value="Homeodomain-like"/>
    <property type="match status" value="1"/>
</dbReference>